<evidence type="ECO:0000313" key="4">
    <source>
        <dbReference type="Proteomes" id="UP001597461"/>
    </source>
</evidence>
<organism evidence="3 4">
    <name type="scientific">Pedobacter vanadiisoli</name>
    <dbReference type="NCBI Taxonomy" id="1761975"/>
    <lineage>
        <taxon>Bacteria</taxon>
        <taxon>Pseudomonadati</taxon>
        <taxon>Bacteroidota</taxon>
        <taxon>Sphingobacteriia</taxon>
        <taxon>Sphingobacteriales</taxon>
        <taxon>Sphingobacteriaceae</taxon>
        <taxon>Pedobacter</taxon>
    </lineage>
</organism>
<sequence>MGNQLFQYAFAYATAKKLNTKFYIDKRLSNDIISRYFLLTEDRTSPLDRTLFAIKGFKNFFSSFLKLGFYSKLKKLLKLQEIEFLNDVDPKIEMLKLNDRRLYAGFFQSELYFIEYKKDIILQFRLKKEAISQFRKISFSLPQGFKLVVIHVRRTDYIDHDYTLPSAYFHQAIAKIQDPKNYYVIISDDRDFVNKEFDYLLNKYISNHNEIIDFQFLMNANICILSNSSFSWWGAYLNTKKTMVIAPQYWLGQKHKTEQPLGIFIKGWEIISVL</sequence>
<evidence type="ECO:0000313" key="3">
    <source>
        <dbReference type="EMBL" id="MFD2582238.1"/>
    </source>
</evidence>
<dbReference type="Proteomes" id="UP001597461">
    <property type="component" value="Unassembled WGS sequence"/>
</dbReference>
<evidence type="ECO:0000256" key="2">
    <source>
        <dbReference type="ARBA" id="ARBA00022679"/>
    </source>
</evidence>
<accession>A0ABW5MHK8</accession>
<dbReference type="InterPro" id="IPR002516">
    <property type="entry name" value="Glyco_trans_11"/>
</dbReference>
<dbReference type="EMBL" id="JBHULL010000007">
    <property type="protein sequence ID" value="MFD2582238.1"/>
    <property type="molecule type" value="Genomic_DNA"/>
</dbReference>
<protein>
    <submittedName>
        <fullName evidence="3">Alpha-1,2-fucosyltransferase</fullName>
    </submittedName>
</protein>
<keyword evidence="4" id="KW-1185">Reference proteome</keyword>
<keyword evidence="2" id="KW-0808">Transferase</keyword>
<dbReference type="PANTHER" id="PTHR11927:SF9">
    <property type="entry name" value="L-FUCOSYLTRANSFERASE"/>
    <property type="match status" value="1"/>
</dbReference>
<keyword evidence="1" id="KW-0328">Glycosyltransferase</keyword>
<dbReference type="RefSeq" id="WP_379076835.1">
    <property type="nucleotide sequence ID" value="NZ_JBHULL010000007.1"/>
</dbReference>
<evidence type="ECO:0000256" key="1">
    <source>
        <dbReference type="ARBA" id="ARBA00022676"/>
    </source>
</evidence>
<name>A0ABW5MHK8_9SPHI</name>
<dbReference type="CDD" id="cd11301">
    <property type="entry name" value="Fut1_Fut2_like"/>
    <property type="match status" value="1"/>
</dbReference>
<dbReference type="Pfam" id="PF01531">
    <property type="entry name" value="Glyco_transf_11"/>
    <property type="match status" value="1"/>
</dbReference>
<proteinExistence type="predicted"/>
<gene>
    <name evidence="3" type="ORF">ACFSR6_07050</name>
</gene>
<dbReference type="PANTHER" id="PTHR11927">
    <property type="entry name" value="GALACTOSIDE 2-L-FUCOSYLTRANSFERASE"/>
    <property type="match status" value="1"/>
</dbReference>
<comment type="caution">
    <text evidence="3">The sequence shown here is derived from an EMBL/GenBank/DDBJ whole genome shotgun (WGS) entry which is preliminary data.</text>
</comment>
<reference evidence="4" key="1">
    <citation type="journal article" date="2019" name="Int. J. Syst. Evol. Microbiol.">
        <title>The Global Catalogue of Microorganisms (GCM) 10K type strain sequencing project: providing services to taxonomists for standard genome sequencing and annotation.</title>
        <authorList>
            <consortium name="The Broad Institute Genomics Platform"/>
            <consortium name="The Broad Institute Genome Sequencing Center for Infectious Disease"/>
            <person name="Wu L."/>
            <person name="Ma J."/>
        </authorList>
    </citation>
    <scope>NUCLEOTIDE SEQUENCE [LARGE SCALE GENOMIC DNA]</scope>
    <source>
        <strain evidence="4">KCTC 42866</strain>
    </source>
</reference>